<sequence length="133" mass="15012">MGQEQPVSCNVITGLEVFLLGGLKNFSKVSIIMTSVKTFLGKEEMSRENLQFTEIMTNSVKLQDGHNSLRLPFRNNDVLLPNNLSVAKQMCNGLRKSLERNERLYEEYTHFLSDVLGKGYAKKSARISIGSLR</sequence>
<reference evidence="1" key="1">
    <citation type="submission" date="2023-06" db="EMBL/GenBank/DDBJ databases">
        <title>Male Hemibagrus guttatus genome.</title>
        <authorList>
            <person name="Bian C."/>
        </authorList>
    </citation>
    <scope>NUCLEOTIDE SEQUENCE</scope>
    <source>
        <strain evidence="1">Male_cb2023</strain>
        <tissue evidence="1">Muscle</tissue>
    </source>
</reference>
<comment type="caution">
    <text evidence="1">The sequence shown here is derived from an EMBL/GenBank/DDBJ whole genome shotgun (WGS) entry which is preliminary data.</text>
</comment>
<evidence type="ECO:0000313" key="1">
    <source>
        <dbReference type="EMBL" id="KAK3506097.1"/>
    </source>
</evidence>
<accession>A0AAE0PQF5</accession>
<organism evidence="1 2">
    <name type="scientific">Hemibagrus guttatus</name>
    <dbReference type="NCBI Taxonomy" id="175788"/>
    <lineage>
        <taxon>Eukaryota</taxon>
        <taxon>Metazoa</taxon>
        <taxon>Chordata</taxon>
        <taxon>Craniata</taxon>
        <taxon>Vertebrata</taxon>
        <taxon>Euteleostomi</taxon>
        <taxon>Actinopterygii</taxon>
        <taxon>Neopterygii</taxon>
        <taxon>Teleostei</taxon>
        <taxon>Ostariophysi</taxon>
        <taxon>Siluriformes</taxon>
        <taxon>Bagridae</taxon>
        <taxon>Hemibagrus</taxon>
    </lineage>
</organism>
<keyword evidence="2" id="KW-1185">Reference proteome</keyword>
<dbReference type="AlphaFoldDB" id="A0AAE0PQF5"/>
<name>A0AAE0PQF5_9TELE</name>
<proteinExistence type="predicted"/>
<evidence type="ECO:0000313" key="2">
    <source>
        <dbReference type="Proteomes" id="UP001274896"/>
    </source>
</evidence>
<gene>
    <name evidence="1" type="ORF">QTP70_018089</name>
</gene>
<dbReference type="PANTHER" id="PTHR47331:SF3">
    <property type="match status" value="1"/>
</dbReference>
<protein>
    <submittedName>
        <fullName evidence="1">Uncharacterized protein</fullName>
    </submittedName>
</protein>
<dbReference type="PANTHER" id="PTHR47331">
    <property type="entry name" value="PHD-TYPE DOMAIN-CONTAINING PROTEIN"/>
    <property type="match status" value="1"/>
</dbReference>
<dbReference type="EMBL" id="JAUCMX010000165">
    <property type="protein sequence ID" value="KAK3506097.1"/>
    <property type="molecule type" value="Genomic_DNA"/>
</dbReference>
<dbReference type="Proteomes" id="UP001274896">
    <property type="component" value="Unassembled WGS sequence"/>
</dbReference>